<dbReference type="GO" id="GO:0003700">
    <property type="term" value="F:DNA-binding transcription factor activity"/>
    <property type="evidence" value="ECO:0007669"/>
    <property type="project" value="TreeGrafter"/>
</dbReference>
<sequence>MRCSACCGPDGVIRILIMESVREGPSFIELARRRQLVDAAIETIAEVGLAKASNAAIAARAHVSPGLINYHFGSRQGLIEQMRATIQQRVDEAMEPIEADDSYVSALEGMLRRFATYCLDNLPAMLVLTQFTRHDQAGGATEDTERVKGLEELRSFITEGQRCGQFRPTDARLVASVLMNAMTDLPREIRDRGDTDRVVFERDWPLLFVNSIAVTEGANHHGDG</sequence>
<dbReference type="InterPro" id="IPR009057">
    <property type="entry name" value="Homeodomain-like_sf"/>
</dbReference>
<keyword evidence="3" id="KW-0804">Transcription</keyword>
<dbReference type="InterPro" id="IPR050109">
    <property type="entry name" value="HTH-type_TetR-like_transc_reg"/>
</dbReference>
<dbReference type="EMBL" id="VBUT01000005">
    <property type="protein sequence ID" value="TLF77666.1"/>
    <property type="molecule type" value="Genomic_DNA"/>
</dbReference>
<keyword evidence="2 4" id="KW-0238">DNA-binding</keyword>
<dbReference type="PANTHER" id="PTHR30055:SF234">
    <property type="entry name" value="HTH-TYPE TRANSCRIPTIONAL REGULATOR BETI"/>
    <property type="match status" value="1"/>
</dbReference>
<gene>
    <name evidence="6" type="ORF">FEK34_15275</name>
</gene>
<dbReference type="PROSITE" id="PS50977">
    <property type="entry name" value="HTH_TETR_2"/>
    <property type="match status" value="1"/>
</dbReference>
<dbReference type="SUPFAM" id="SSF48498">
    <property type="entry name" value="Tetracyclin repressor-like, C-terminal domain"/>
    <property type="match status" value="1"/>
</dbReference>
<protein>
    <submittedName>
        <fullName evidence="6">TetR family transcriptional regulator</fullName>
    </submittedName>
</protein>
<evidence type="ECO:0000256" key="4">
    <source>
        <dbReference type="PROSITE-ProRule" id="PRU00335"/>
    </source>
</evidence>
<dbReference type="SUPFAM" id="SSF46689">
    <property type="entry name" value="Homeodomain-like"/>
    <property type="match status" value="1"/>
</dbReference>
<reference evidence="6 7" key="1">
    <citation type="submission" date="2019-05" db="EMBL/GenBank/DDBJ databases">
        <title>Genomes sequences of two Nocardia cyriacigeorgica environmental isolates, type strains Nocardia asteroides ATCC 19247 and Nocardia cyriacigeorgica DSM 44484.</title>
        <authorList>
            <person name="Vautrin F."/>
            <person name="Bergeron E."/>
            <person name="Dubost A."/>
            <person name="Abrouk D."/>
            <person name="Rodriguez Nava V."/>
            <person name="Pujic P."/>
        </authorList>
    </citation>
    <scope>NUCLEOTIDE SEQUENCE [LARGE SCALE GENOMIC DNA]</scope>
    <source>
        <strain evidence="6 7">EML 446</strain>
    </source>
</reference>
<dbReference type="InterPro" id="IPR036271">
    <property type="entry name" value="Tet_transcr_reg_TetR-rel_C_sf"/>
</dbReference>
<dbReference type="Pfam" id="PF00440">
    <property type="entry name" value="TetR_N"/>
    <property type="match status" value="1"/>
</dbReference>
<evidence type="ECO:0000313" key="7">
    <source>
        <dbReference type="Proteomes" id="UP000306378"/>
    </source>
</evidence>
<accession>A0A5R8NPP9</accession>
<feature type="domain" description="HTH tetR-type" evidence="5">
    <location>
        <begin position="30"/>
        <end position="90"/>
    </location>
</feature>
<dbReference type="PRINTS" id="PR00455">
    <property type="entry name" value="HTHTETR"/>
</dbReference>
<organism evidence="6 7">
    <name type="scientific">Nocardia cyriacigeorgica</name>
    <dbReference type="NCBI Taxonomy" id="135487"/>
    <lineage>
        <taxon>Bacteria</taxon>
        <taxon>Bacillati</taxon>
        <taxon>Actinomycetota</taxon>
        <taxon>Actinomycetes</taxon>
        <taxon>Mycobacteriales</taxon>
        <taxon>Nocardiaceae</taxon>
        <taxon>Nocardia</taxon>
    </lineage>
</organism>
<keyword evidence="1" id="KW-0805">Transcription regulation</keyword>
<name>A0A5R8NPP9_9NOCA</name>
<evidence type="ECO:0000259" key="5">
    <source>
        <dbReference type="PROSITE" id="PS50977"/>
    </source>
</evidence>
<evidence type="ECO:0000256" key="2">
    <source>
        <dbReference type="ARBA" id="ARBA00023125"/>
    </source>
</evidence>
<dbReference type="PANTHER" id="PTHR30055">
    <property type="entry name" value="HTH-TYPE TRANSCRIPTIONAL REGULATOR RUTR"/>
    <property type="match status" value="1"/>
</dbReference>
<dbReference type="InterPro" id="IPR001647">
    <property type="entry name" value="HTH_TetR"/>
</dbReference>
<dbReference type="AlphaFoldDB" id="A0A5R8NPP9"/>
<comment type="caution">
    <text evidence="6">The sequence shown here is derived from an EMBL/GenBank/DDBJ whole genome shotgun (WGS) entry which is preliminary data.</text>
</comment>
<feature type="DNA-binding region" description="H-T-H motif" evidence="4">
    <location>
        <begin position="53"/>
        <end position="72"/>
    </location>
</feature>
<dbReference type="Gene3D" id="1.10.357.10">
    <property type="entry name" value="Tetracycline Repressor, domain 2"/>
    <property type="match status" value="1"/>
</dbReference>
<evidence type="ECO:0000256" key="1">
    <source>
        <dbReference type="ARBA" id="ARBA00023015"/>
    </source>
</evidence>
<evidence type="ECO:0000313" key="6">
    <source>
        <dbReference type="EMBL" id="TLF77666.1"/>
    </source>
</evidence>
<dbReference type="GO" id="GO:0000976">
    <property type="term" value="F:transcription cis-regulatory region binding"/>
    <property type="evidence" value="ECO:0007669"/>
    <property type="project" value="TreeGrafter"/>
</dbReference>
<evidence type="ECO:0000256" key="3">
    <source>
        <dbReference type="ARBA" id="ARBA00023163"/>
    </source>
</evidence>
<proteinExistence type="predicted"/>
<dbReference type="Proteomes" id="UP000306378">
    <property type="component" value="Unassembled WGS sequence"/>
</dbReference>
<dbReference type="Gene3D" id="1.10.10.60">
    <property type="entry name" value="Homeodomain-like"/>
    <property type="match status" value="1"/>
</dbReference>